<dbReference type="RefSeq" id="WP_119050565.1">
    <property type="nucleotide sequence ID" value="NZ_CP032157.1"/>
</dbReference>
<gene>
    <name evidence="2" type="ORF">D3H65_12110</name>
</gene>
<proteinExistence type="predicted"/>
<dbReference type="AlphaFoldDB" id="A0A3B7MNP9"/>
<dbReference type="EMBL" id="CP032157">
    <property type="protein sequence ID" value="AXY74680.1"/>
    <property type="molecule type" value="Genomic_DNA"/>
</dbReference>
<sequence length="132" mass="14619">MTISEYILSVPSDRQALLTALHDLIVTHDPGVQPVIKPMMGKEMILYEERSYMKYGLANSKAYMSLHCMPIYMNPQLHAKYAGLLPAAKFQKGCINFTGTADMPPAIVAALITDCSSIDIAAMLENRKRGKK</sequence>
<keyword evidence="3" id="KW-1185">Reference proteome</keyword>
<evidence type="ECO:0000313" key="3">
    <source>
        <dbReference type="Proteomes" id="UP000263900"/>
    </source>
</evidence>
<dbReference type="SUPFAM" id="SSF159888">
    <property type="entry name" value="YdhG-like"/>
    <property type="match status" value="1"/>
</dbReference>
<dbReference type="KEGG" id="pseg:D3H65_12110"/>
<dbReference type="Pfam" id="PF08818">
    <property type="entry name" value="DUF1801"/>
    <property type="match status" value="1"/>
</dbReference>
<dbReference type="InterPro" id="IPR014922">
    <property type="entry name" value="YdhG-like"/>
</dbReference>
<accession>A0A3B7MNP9</accession>
<evidence type="ECO:0000313" key="2">
    <source>
        <dbReference type="EMBL" id="AXY74680.1"/>
    </source>
</evidence>
<name>A0A3B7MNP9_9BACT</name>
<protein>
    <submittedName>
        <fullName evidence="2">DUF1801 domain-containing protein</fullName>
    </submittedName>
</protein>
<reference evidence="2 3" key="1">
    <citation type="submission" date="2018-09" db="EMBL/GenBank/DDBJ databases">
        <title>Genome sequencing of strain 6GH32-13.</title>
        <authorList>
            <person name="Weon H.-Y."/>
            <person name="Heo J."/>
            <person name="Kwon S.-W."/>
        </authorList>
    </citation>
    <scope>NUCLEOTIDE SEQUENCE [LARGE SCALE GENOMIC DNA]</scope>
    <source>
        <strain evidence="2 3">5GH32-13</strain>
    </source>
</reference>
<evidence type="ECO:0000259" key="1">
    <source>
        <dbReference type="Pfam" id="PF08818"/>
    </source>
</evidence>
<dbReference type="Proteomes" id="UP000263900">
    <property type="component" value="Chromosome"/>
</dbReference>
<feature type="domain" description="YdhG-like" evidence="1">
    <location>
        <begin position="14"/>
        <end position="113"/>
    </location>
</feature>
<dbReference type="OrthoDB" id="9813231at2"/>
<dbReference type="Gene3D" id="3.90.1150.200">
    <property type="match status" value="1"/>
</dbReference>
<organism evidence="2 3">
    <name type="scientific">Paraflavitalea soli</name>
    <dbReference type="NCBI Taxonomy" id="2315862"/>
    <lineage>
        <taxon>Bacteria</taxon>
        <taxon>Pseudomonadati</taxon>
        <taxon>Bacteroidota</taxon>
        <taxon>Chitinophagia</taxon>
        <taxon>Chitinophagales</taxon>
        <taxon>Chitinophagaceae</taxon>
        <taxon>Paraflavitalea</taxon>
    </lineage>
</organism>